<dbReference type="EMBL" id="KQ426334">
    <property type="protein sequence ID" value="KOF68383.1"/>
    <property type="molecule type" value="Genomic_DNA"/>
</dbReference>
<feature type="transmembrane region" description="Helical" evidence="1">
    <location>
        <begin position="12"/>
        <end position="28"/>
    </location>
</feature>
<name>A0A0L8FUS3_OCTBM</name>
<accession>A0A0L8FUS3</accession>
<keyword evidence="1" id="KW-1133">Transmembrane helix</keyword>
<dbReference type="AlphaFoldDB" id="A0A0L8FUS3"/>
<keyword evidence="1" id="KW-0472">Membrane</keyword>
<gene>
    <name evidence="2" type="ORF">OCBIM_22007419mg</name>
</gene>
<organism evidence="2">
    <name type="scientific">Octopus bimaculoides</name>
    <name type="common">California two-spotted octopus</name>
    <dbReference type="NCBI Taxonomy" id="37653"/>
    <lineage>
        <taxon>Eukaryota</taxon>
        <taxon>Metazoa</taxon>
        <taxon>Spiralia</taxon>
        <taxon>Lophotrochozoa</taxon>
        <taxon>Mollusca</taxon>
        <taxon>Cephalopoda</taxon>
        <taxon>Coleoidea</taxon>
        <taxon>Octopodiformes</taxon>
        <taxon>Octopoda</taxon>
        <taxon>Incirrata</taxon>
        <taxon>Octopodidae</taxon>
        <taxon>Octopus</taxon>
    </lineage>
</organism>
<evidence type="ECO:0000256" key="1">
    <source>
        <dbReference type="SAM" id="Phobius"/>
    </source>
</evidence>
<keyword evidence="1" id="KW-0812">Transmembrane</keyword>
<reference evidence="2" key="1">
    <citation type="submission" date="2015-07" db="EMBL/GenBank/DDBJ databases">
        <title>MeaNS - Measles Nucleotide Surveillance Program.</title>
        <authorList>
            <person name="Tran T."/>
            <person name="Druce J."/>
        </authorList>
    </citation>
    <scope>NUCLEOTIDE SEQUENCE</scope>
    <source>
        <strain evidence="2">UCB-OBI-ISO-001</strain>
        <tissue evidence="2">Gonad</tissue>
    </source>
</reference>
<evidence type="ECO:0000313" key="2">
    <source>
        <dbReference type="EMBL" id="KOF68383.1"/>
    </source>
</evidence>
<sequence length="63" mass="7367">MTGCQNSKEVDWLLIYVCVCCCPHVSVWECENKCNVNHSFMNFLLSLIYMSQVTESFLYIYSV</sequence>
<feature type="transmembrane region" description="Helical" evidence="1">
    <location>
        <begin position="40"/>
        <end position="61"/>
    </location>
</feature>
<proteinExistence type="predicted"/>
<protein>
    <submittedName>
        <fullName evidence="2">Uncharacterized protein</fullName>
    </submittedName>
</protein>